<gene>
    <name evidence="1" type="ORF">Pint_35849</name>
</gene>
<name>A0ACC0Y0B3_9ROSI</name>
<sequence length="121" mass="13908">MAQLMEMCLCAFPKRTTALEMMAIGEARKRLYLFCRHNEMVARPSSTVPLDGLRPNQQEVGTSKGVDDWEKALMIDFSEREFADHLYIPLGSLLCVPRSTWDKYKRLDRATLLRKAVVDLT</sequence>
<keyword evidence="2" id="KW-1185">Reference proteome</keyword>
<accession>A0ACC0Y0B3</accession>
<reference evidence="2" key="1">
    <citation type="journal article" date="2023" name="G3 (Bethesda)">
        <title>Genome assembly and association tests identify interacting loci associated with vigor, precocity, and sex in interspecific pistachio rootstocks.</title>
        <authorList>
            <person name="Palmer W."/>
            <person name="Jacygrad E."/>
            <person name="Sagayaradj S."/>
            <person name="Cavanaugh K."/>
            <person name="Han R."/>
            <person name="Bertier L."/>
            <person name="Beede B."/>
            <person name="Kafkas S."/>
            <person name="Golino D."/>
            <person name="Preece J."/>
            <person name="Michelmore R."/>
        </authorList>
    </citation>
    <scope>NUCLEOTIDE SEQUENCE [LARGE SCALE GENOMIC DNA]</scope>
</reference>
<evidence type="ECO:0000313" key="2">
    <source>
        <dbReference type="Proteomes" id="UP001163603"/>
    </source>
</evidence>
<dbReference type="Proteomes" id="UP001163603">
    <property type="component" value="Chromosome 9"/>
</dbReference>
<organism evidence="1 2">
    <name type="scientific">Pistacia integerrima</name>
    <dbReference type="NCBI Taxonomy" id="434235"/>
    <lineage>
        <taxon>Eukaryota</taxon>
        <taxon>Viridiplantae</taxon>
        <taxon>Streptophyta</taxon>
        <taxon>Embryophyta</taxon>
        <taxon>Tracheophyta</taxon>
        <taxon>Spermatophyta</taxon>
        <taxon>Magnoliopsida</taxon>
        <taxon>eudicotyledons</taxon>
        <taxon>Gunneridae</taxon>
        <taxon>Pentapetalae</taxon>
        <taxon>rosids</taxon>
        <taxon>malvids</taxon>
        <taxon>Sapindales</taxon>
        <taxon>Anacardiaceae</taxon>
        <taxon>Pistacia</taxon>
    </lineage>
</organism>
<dbReference type="EMBL" id="CM047744">
    <property type="protein sequence ID" value="KAJ0027837.1"/>
    <property type="molecule type" value="Genomic_DNA"/>
</dbReference>
<protein>
    <submittedName>
        <fullName evidence="1">Uncharacterized protein</fullName>
    </submittedName>
</protein>
<evidence type="ECO:0000313" key="1">
    <source>
        <dbReference type="EMBL" id="KAJ0027837.1"/>
    </source>
</evidence>
<proteinExistence type="predicted"/>
<comment type="caution">
    <text evidence="1">The sequence shown here is derived from an EMBL/GenBank/DDBJ whole genome shotgun (WGS) entry which is preliminary data.</text>
</comment>